<keyword evidence="5 6" id="KW-0720">Serine protease</keyword>
<dbReference type="PANTHER" id="PTHR43806">
    <property type="entry name" value="PEPTIDASE S8"/>
    <property type="match status" value="1"/>
</dbReference>
<feature type="domain" description="Peptidase S8/S53" evidence="9">
    <location>
        <begin position="135"/>
        <end position="366"/>
    </location>
</feature>
<dbReference type="SUPFAM" id="SSF52743">
    <property type="entry name" value="Subtilisin-like"/>
    <property type="match status" value="1"/>
</dbReference>
<proteinExistence type="inferred from homology"/>
<sequence length="445" mass="46827">MRAYAVLAMLTAASALKHRLAALAPVILPRDETRVIESKYIVKMKDGTSPDIVKRAALEISSPPDHIYTDAIKGLAATLSLQEVEKLQHHPNVDYIEPDTSGQLLSVQRDATWGLARISNTKPGSSVYSYDDSAGEGACVYIIDSGIETSHEDFEGRATFAANLVDTNNTDEKGHGTHVAGTVGSKTYGVAKKAKLFAVKVTSRQGETPMYTPTSFAECLRVSVLTYGRSRVIGGMDFVVKDAPTKKDKCPSGIVVNMSLGYPYSKVLNHAANSIARAGLFLVAAAGNSAEDATHYSPPSAEGACTVGATGKNDTIAAVSNFGPAVDVFAPGQEIVSTYPGGRHCWDSGTSMAAPHVAGLAAYLMGKGHKADGLCRYIASTALEGVIHGVPNGTVNLLANNGHNGQTKGTAGRFFHGQQARSETVGLCPTLVFQDGSFGDQPKPQ</sequence>
<dbReference type="InterPro" id="IPR034193">
    <property type="entry name" value="PCSK9_ProteinaseK-like"/>
</dbReference>
<dbReference type="FunFam" id="3.40.50.200:FF:000007">
    <property type="entry name" value="Subtilisin-like serine protease"/>
    <property type="match status" value="1"/>
</dbReference>
<evidence type="ECO:0008006" key="13">
    <source>
        <dbReference type="Google" id="ProtNLM"/>
    </source>
</evidence>
<feature type="domain" description="Inhibitor I9" evidence="10">
    <location>
        <begin position="40"/>
        <end position="102"/>
    </location>
</feature>
<dbReference type="InterPro" id="IPR023828">
    <property type="entry name" value="Peptidase_S8_Ser-AS"/>
</dbReference>
<dbReference type="GO" id="GO:0006508">
    <property type="term" value="P:proteolysis"/>
    <property type="evidence" value="ECO:0007669"/>
    <property type="project" value="UniProtKB-KW"/>
</dbReference>
<evidence type="ECO:0000256" key="8">
    <source>
        <dbReference type="SAM" id="SignalP"/>
    </source>
</evidence>
<dbReference type="CDD" id="cd04077">
    <property type="entry name" value="Peptidases_S8_PCSK9_ProteinaseK_like"/>
    <property type="match status" value="1"/>
</dbReference>
<dbReference type="Gene3D" id="3.30.70.80">
    <property type="entry name" value="Peptidase S8 propeptide/proteinase inhibitor I9"/>
    <property type="match status" value="1"/>
</dbReference>
<dbReference type="InterPro" id="IPR010259">
    <property type="entry name" value="S8pro/Inhibitor_I9"/>
</dbReference>
<dbReference type="GO" id="GO:0004252">
    <property type="term" value="F:serine-type endopeptidase activity"/>
    <property type="evidence" value="ECO:0007669"/>
    <property type="project" value="UniProtKB-UniRule"/>
</dbReference>
<dbReference type="Pfam" id="PF05922">
    <property type="entry name" value="Inhibitor_I9"/>
    <property type="match status" value="1"/>
</dbReference>
<dbReference type="PRINTS" id="PR00723">
    <property type="entry name" value="SUBTILISIN"/>
</dbReference>
<dbReference type="InterPro" id="IPR023827">
    <property type="entry name" value="Peptidase_S8_Asp-AS"/>
</dbReference>
<dbReference type="InterPro" id="IPR036852">
    <property type="entry name" value="Peptidase_S8/S53_dom_sf"/>
</dbReference>
<accession>A0AAJ0D0M5</accession>
<feature type="chain" id="PRO_5042512833" description="Subtilisin-like protease" evidence="8">
    <location>
        <begin position="16"/>
        <end position="445"/>
    </location>
</feature>
<dbReference type="AlphaFoldDB" id="A0AAJ0D0M5"/>
<evidence type="ECO:0000259" key="10">
    <source>
        <dbReference type="Pfam" id="PF05922"/>
    </source>
</evidence>
<evidence type="ECO:0000313" key="11">
    <source>
        <dbReference type="EMBL" id="KAK2612547.1"/>
    </source>
</evidence>
<dbReference type="PANTHER" id="PTHR43806:SF58">
    <property type="entry name" value="ALKALINE PROTEASE 1-RELATED"/>
    <property type="match status" value="1"/>
</dbReference>
<dbReference type="InterPro" id="IPR000209">
    <property type="entry name" value="Peptidase_S8/S53_dom"/>
</dbReference>
<comment type="similarity">
    <text evidence="1 6 7">Belongs to the peptidase S8 family.</text>
</comment>
<dbReference type="Pfam" id="PF00082">
    <property type="entry name" value="Peptidase_S8"/>
    <property type="match status" value="1"/>
</dbReference>
<feature type="active site" description="Charge relay system" evidence="6">
    <location>
        <position position="351"/>
    </location>
</feature>
<dbReference type="PROSITE" id="PS00136">
    <property type="entry name" value="SUBTILASE_ASP"/>
    <property type="match status" value="1"/>
</dbReference>
<dbReference type="Gene3D" id="3.40.50.200">
    <property type="entry name" value="Peptidase S8/S53 domain"/>
    <property type="match status" value="1"/>
</dbReference>
<dbReference type="PROSITE" id="PS51892">
    <property type="entry name" value="SUBTILASE"/>
    <property type="match status" value="1"/>
</dbReference>
<feature type="signal peptide" evidence="8">
    <location>
        <begin position="1"/>
        <end position="15"/>
    </location>
</feature>
<evidence type="ECO:0000256" key="2">
    <source>
        <dbReference type="ARBA" id="ARBA00022670"/>
    </source>
</evidence>
<dbReference type="InterPro" id="IPR022398">
    <property type="entry name" value="Peptidase_S8_His-AS"/>
</dbReference>
<evidence type="ECO:0000313" key="12">
    <source>
        <dbReference type="Proteomes" id="UP001251528"/>
    </source>
</evidence>
<dbReference type="SUPFAM" id="SSF54897">
    <property type="entry name" value="Protease propeptides/inhibitors"/>
    <property type="match status" value="1"/>
</dbReference>
<organism evidence="11 12">
    <name type="scientific">Conoideocrella luteorostrata</name>
    <dbReference type="NCBI Taxonomy" id="1105319"/>
    <lineage>
        <taxon>Eukaryota</taxon>
        <taxon>Fungi</taxon>
        <taxon>Dikarya</taxon>
        <taxon>Ascomycota</taxon>
        <taxon>Pezizomycotina</taxon>
        <taxon>Sordariomycetes</taxon>
        <taxon>Hypocreomycetidae</taxon>
        <taxon>Hypocreales</taxon>
        <taxon>Clavicipitaceae</taxon>
        <taxon>Conoideocrella</taxon>
    </lineage>
</organism>
<dbReference type="InterPro" id="IPR037045">
    <property type="entry name" value="S8pro/Inhibitor_I9_sf"/>
</dbReference>
<protein>
    <recommendedName>
        <fullName evidence="13">Subtilisin-like protease</fullName>
    </recommendedName>
</protein>
<evidence type="ECO:0000256" key="6">
    <source>
        <dbReference type="PROSITE-ProRule" id="PRU01240"/>
    </source>
</evidence>
<dbReference type="PROSITE" id="PS00137">
    <property type="entry name" value="SUBTILASE_HIS"/>
    <property type="match status" value="1"/>
</dbReference>
<evidence type="ECO:0000256" key="1">
    <source>
        <dbReference type="ARBA" id="ARBA00011073"/>
    </source>
</evidence>
<dbReference type="InterPro" id="IPR050131">
    <property type="entry name" value="Peptidase_S8_subtilisin-like"/>
</dbReference>
<keyword evidence="2 6" id="KW-0645">Protease</keyword>
<name>A0AAJ0D0M5_9HYPO</name>
<keyword evidence="3 8" id="KW-0732">Signal</keyword>
<evidence type="ECO:0000256" key="4">
    <source>
        <dbReference type="ARBA" id="ARBA00022801"/>
    </source>
</evidence>
<evidence type="ECO:0000259" key="9">
    <source>
        <dbReference type="Pfam" id="PF00082"/>
    </source>
</evidence>
<dbReference type="EMBL" id="JASWJB010000015">
    <property type="protein sequence ID" value="KAK2612547.1"/>
    <property type="molecule type" value="Genomic_DNA"/>
</dbReference>
<keyword evidence="4 6" id="KW-0378">Hydrolase</keyword>
<reference evidence="11" key="1">
    <citation type="submission" date="2023-06" db="EMBL/GenBank/DDBJ databases">
        <title>Conoideocrella luteorostrata (Hypocreales: Clavicipitaceae), a potential biocontrol fungus for elongate hemlock scale in United States Christmas tree production areas.</title>
        <authorList>
            <person name="Barrett H."/>
            <person name="Lovett B."/>
            <person name="Macias A.M."/>
            <person name="Stajich J.E."/>
            <person name="Kasson M.T."/>
        </authorList>
    </citation>
    <scope>NUCLEOTIDE SEQUENCE</scope>
    <source>
        <strain evidence="11">ARSEF 14590</strain>
    </source>
</reference>
<evidence type="ECO:0000256" key="7">
    <source>
        <dbReference type="RuleBase" id="RU003355"/>
    </source>
</evidence>
<dbReference type="InterPro" id="IPR015500">
    <property type="entry name" value="Peptidase_S8_subtilisin-rel"/>
</dbReference>
<gene>
    <name evidence="11" type="ORF">QQS21_001485</name>
</gene>
<comment type="caution">
    <text evidence="11">The sequence shown here is derived from an EMBL/GenBank/DDBJ whole genome shotgun (WGS) entry which is preliminary data.</text>
</comment>
<feature type="active site" description="Charge relay system" evidence="6">
    <location>
        <position position="144"/>
    </location>
</feature>
<keyword evidence="12" id="KW-1185">Reference proteome</keyword>
<dbReference type="PROSITE" id="PS00138">
    <property type="entry name" value="SUBTILASE_SER"/>
    <property type="match status" value="1"/>
</dbReference>
<dbReference type="Proteomes" id="UP001251528">
    <property type="component" value="Unassembled WGS sequence"/>
</dbReference>
<evidence type="ECO:0000256" key="3">
    <source>
        <dbReference type="ARBA" id="ARBA00022729"/>
    </source>
</evidence>
<dbReference type="GO" id="GO:0005576">
    <property type="term" value="C:extracellular region"/>
    <property type="evidence" value="ECO:0007669"/>
    <property type="project" value="UniProtKB-ARBA"/>
</dbReference>
<feature type="active site" description="Charge relay system" evidence="6">
    <location>
        <position position="175"/>
    </location>
</feature>
<evidence type="ECO:0000256" key="5">
    <source>
        <dbReference type="ARBA" id="ARBA00022825"/>
    </source>
</evidence>